<dbReference type="PROSITE" id="PS50850">
    <property type="entry name" value="MFS"/>
    <property type="match status" value="1"/>
</dbReference>
<dbReference type="SUPFAM" id="SSF103473">
    <property type="entry name" value="MFS general substrate transporter"/>
    <property type="match status" value="1"/>
</dbReference>
<feature type="transmembrane region" description="Helical" evidence="6">
    <location>
        <begin position="330"/>
        <end position="353"/>
    </location>
</feature>
<feature type="transmembrane region" description="Helical" evidence="6">
    <location>
        <begin position="94"/>
        <end position="114"/>
    </location>
</feature>
<accession>A0ABZ3IQ15</accession>
<evidence type="ECO:0000256" key="5">
    <source>
        <dbReference type="ARBA" id="ARBA00023136"/>
    </source>
</evidence>
<keyword evidence="4 6" id="KW-1133">Transmembrane helix</keyword>
<feature type="transmembrane region" description="Helical" evidence="6">
    <location>
        <begin position="182"/>
        <end position="202"/>
    </location>
</feature>
<sequence length="436" mass="47117">MRNLTNKEKRIRDVLKKQSHIEPLWTKNFILLLTSAVFMYIATFMFTPTLPLFAQSIGAVDPAVGGFIILVYTMGSLVPRTIWGNLADSWERKAVYLIGTLIMTAASPLFGLFVSVPGILVIRLLQGVGFSASSTAASTMAADLVPASRRTEGIGFYTLANTVGMALGPDLGLYMLQQHGAWWLFGTGVLAGIASLGIGMFLNYEKKRRLAQSGSIATHEIIRDTAASSRPGKLSSKWTMLFEKSVLPTCLVLLFAVMPYGAIMGYIASYGIDQGVGDIGLYFSVFALSLFVVRLMVGRLSDRHGVTVIIIPGMILMMGGLVVLNWAANLAVFMTSAVLFGFGFGVVFPLLQATAYTFCPDDRRGVASATLFATADLAYGLGAVILGMGIKYLGYATAFAGLTIFMVLSLIFFMAILYPQLKSYHGLETNGDTKRL</sequence>
<keyword evidence="5 6" id="KW-0472">Membrane</keyword>
<protein>
    <submittedName>
        <fullName evidence="8">MFS-type transporter YfcJ</fullName>
    </submittedName>
</protein>
<gene>
    <name evidence="8" type="primary">yfcJ_3</name>
    <name evidence="8" type="ORF">SPSIL_040150</name>
</gene>
<keyword evidence="2" id="KW-0813">Transport</keyword>
<dbReference type="Pfam" id="PF07690">
    <property type="entry name" value="MFS_1"/>
    <property type="match status" value="1"/>
</dbReference>
<evidence type="ECO:0000256" key="4">
    <source>
        <dbReference type="ARBA" id="ARBA00022989"/>
    </source>
</evidence>
<evidence type="ECO:0000259" key="7">
    <source>
        <dbReference type="PROSITE" id="PS50850"/>
    </source>
</evidence>
<name>A0ABZ3IQ15_9FIRM</name>
<evidence type="ECO:0000256" key="2">
    <source>
        <dbReference type="ARBA" id="ARBA00022448"/>
    </source>
</evidence>
<dbReference type="InterPro" id="IPR036259">
    <property type="entry name" value="MFS_trans_sf"/>
</dbReference>
<feature type="transmembrane region" description="Helical" evidence="6">
    <location>
        <begin position="392"/>
        <end position="418"/>
    </location>
</feature>
<dbReference type="InterPro" id="IPR020846">
    <property type="entry name" value="MFS_dom"/>
</dbReference>
<reference evidence="8" key="1">
    <citation type="submission" date="2024-05" db="EMBL/GenBank/DDBJ databases">
        <title>Isolation and characterization of Sporomusa carbonis sp. nov., a carboxydotrophic hydrogenogen in the genus of Sporomusa isolated from a charcoal burning pile.</title>
        <authorList>
            <person name="Boeer T."/>
            <person name="Rosenbaum F."/>
            <person name="Eysell L."/>
            <person name="Mueller V."/>
            <person name="Daniel R."/>
            <person name="Poehlein A."/>
        </authorList>
    </citation>
    <scope>NUCLEOTIDE SEQUENCE [LARGE SCALE GENOMIC DNA]</scope>
    <source>
        <strain evidence="8">DSM 10669</strain>
    </source>
</reference>
<dbReference type="CDD" id="cd17489">
    <property type="entry name" value="MFS_YfcJ_like"/>
    <property type="match status" value="1"/>
</dbReference>
<evidence type="ECO:0000256" key="6">
    <source>
        <dbReference type="SAM" id="Phobius"/>
    </source>
</evidence>
<evidence type="ECO:0000313" key="9">
    <source>
        <dbReference type="Proteomes" id="UP000216752"/>
    </source>
</evidence>
<feature type="transmembrane region" description="Helical" evidence="6">
    <location>
        <begin position="246"/>
        <end position="267"/>
    </location>
</feature>
<evidence type="ECO:0000256" key="1">
    <source>
        <dbReference type="ARBA" id="ARBA00004651"/>
    </source>
</evidence>
<feature type="transmembrane region" description="Helical" evidence="6">
    <location>
        <begin position="365"/>
        <end position="386"/>
    </location>
</feature>
<proteinExistence type="predicted"/>
<keyword evidence="9" id="KW-1185">Reference proteome</keyword>
<keyword evidence="3 6" id="KW-0812">Transmembrane</keyword>
<feature type="transmembrane region" description="Helical" evidence="6">
    <location>
        <begin position="29"/>
        <end position="46"/>
    </location>
</feature>
<dbReference type="Proteomes" id="UP000216752">
    <property type="component" value="Chromosome"/>
</dbReference>
<comment type="subcellular location">
    <subcellularLocation>
        <location evidence="1">Cell membrane</location>
        <topology evidence="1">Multi-pass membrane protein</topology>
    </subcellularLocation>
</comment>
<dbReference type="InterPro" id="IPR052714">
    <property type="entry name" value="MFS_Exporter"/>
</dbReference>
<organism evidence="8 9">
    <name type="scientific">Sporomusa silvacetica DSM 10669</name>
    <dbReference type="NCBI Taxonomy" id="1123289"/>
    <lineage>
        <taxon>Bacteria</taxon>
        <taxon>Bacillati</taxon>
        <taxon>Bacillota</taxon>
        <taxon>Negativicutes</taxon>
        <taxon>Selenomonadales</taxon>
        <taxon>Sporomusaceae</taxon>
        <taxon>Sporomusa</taxon>
    </lineage>
</organism>
<dbReference type="Gene3D" id="1.20.1250.20">
    <property type="entry name" value="MFS general substrate transporter like domains"/>
    <property type="match status" value="1"/>
</dbReference>
<feature type="transmembrane region" description="Helical" evidence="6">
    <location>
        <begin position="279"/>
        <end position="297"/>
    </location>
</feature>
<evidence type="ECO:0000256" key="3">
    <source>
        <dbReference type="ARBA" id="ARBA00022692"/>
    </source>
</evidence>
<dbReference type="EMBL" id="CP155573">
    <property type="protein sequence ID" value="XFO67796.1"/>
    <property type="molecule type" value="Genomic_DNA"/>
</dbReference>
<feature type="domain" description="Major facilitator superfamily (MFS) profile" evidence="7">
    <location>
        <begin position="28"/>
        <end position="421"/>
    </location>
</feature>
<dbReference type="InterPro" id="IPR011701">
    <property type="entry name" value="MFS"/>
</dbReference>
<dbReference type="PANTHER" id="PTHR23531:SF1">
    <property type="entry name" value="QUINOLENE RESISTANCE PROTEIN NORA"/>
    <property type="match status" value="1"/>
</dbReference>
<evidence type="ECO:0000313" key="8">
    <source>
        <dbReference type="EMBL" id="XFO67796.1"/>
    </source>
</evidence>
<feature type="transmembrane region" description="Helical" evidence="6">
    <location>
        <begin position="304"/>
        <end position="324"/>
    </location>
</feature>
<dbReference type="PANTHER" id="PTHR23531">
    <property type="entry name" value="QUINOLENE RESISTANCE PROTEIN NORA"/>
    <property type="match status" value="1"/>
</dbReference>